<evidence type="ECO:0000256" key="5">
    <source>
        <dbReference type="ARBA" id="ARBA00022833"/>
    </source>
</evidence>
<dbReference type="GO" id="GO:0008270">
    <property type="term" value="F:zinc ion binding"/>
    <property type="evidence" value="ECO:0007669"/>
    <property type="project" value="UniProtKB-KW"/>
</dbReference>
<comment type="subcellular location">
    <subcellularLocation>
        <location evidence="1">Nucleus</location>
    </subcellularLocation>
</comment>
<accession>A0A427AI34</accession>
<dbReference type="PANTHER" id="PTHR11618:SF4">
    <property type="entry name" value="TRANSCRIPTION FACTOR IIIB 90 KDA SUBUNIT"/>
    <property type="match status" value="1"/>
</dbReference>
<keyword evidence="5" id="KW-0862">Zinc</keyword>
<comment type="similarity">
    <text evidence="2">Belongs to the TFIIB family.</text>
</comment>
<dbReference type="GO" id="GO:0070897">
    <property type="term" value="P:transcription preinitiation complex assembly"/>
    <property type="evidence" value="ECO:0007669"/>
    <property type="project" value="InterPro"/>
</dbReference>
<proteinExistence type="inferred from homology"/>
<dbReference type="GO" id="GO:0000995">
    <property type="term" value="F:RNA polymerase III general transcription initiation factor activity"/>
    <property type="evidence" value="ECO:0007669"/>
    <property type="project" value="TreeGrafter"/>
</dbReference>
<dbReference type="GO" id="GO:0097550">
    <property type="term" value="C:transcription preinitiation complex"/>
    <property type="evidence" value="ECO:0007669"/>
    <property type="project" value="TreeGrafter"/>
</dbReference>
<dbReference type="Proteomes" id="UP000287651">
    <property type="component" value="Unassembled WGS sequence"/>
</dbReference>
<name>A0A427AI34_ENSVE</name>
<evidence type="ECO:0000256" key="3">
    <source>
        <dbReference type="ARBA" id="ARBA00022723"/>
    </source>
</evidence>
<evidence type="ECO:0000256" key="7">
    <source>
        <dbReference type="ARBA" id="ARBA00023163"/>
    </source>
</evidence>
<dbReference type="GO" id="GO:0001006">
    <property type="term" value="F:RNA polymerase III type 3 promoter sequence-specific DNA binding"/>
    <property type="evidence" value="ECO:0007669"/>
    <property type="project" value="TreeGrafter"/>
</dbReference>
<evidence type="ECO:0000313" key="10">
    <source>
        <dbReference type="Proteomes" id="UP000287651"/>
    </source>
</evidence>
<dbReference type="GO" id="GO:0005634">
    <property type="term" value="C:nucleus"/>
    <property type="evidence" value="ECO:0007669"/>
    <property type="project" value="UniProtKB-SubCell"/>
</dbReference>
<gene>
    <name evidence="9" type="ORF">B296_00007577</name>
</gene>
<organism evidence="9 10">
    <name type="scientific">Ensete ventricosum</name>
    <name type="common">Abyssinian banana</name>
    <name type="synonym">Musa ensete</name>
    <dbReference type="NCBI Taxonomy" id="4639"/>
    <lineage>
        <taxon>Eukaryota</taxon>
        <taxon>Viridiplantae</taxon>
        <taxon>Streptophyta</taxon>
        <taxon>Embryophyta</taxon>
        <taxon>Tracheophyta</taxon>
        <taxon>Spermatophyta</taxon>
        <taxon>Magnoliopsida</taxon>
        <taxon>Liliopsida</taxon>
        <taxon>Zingiberales</taxon>
        <taxon>Musaceae</taxon>
        <taxon>Ensete</taxon>
    </lineage>
</organism>
<dbReference type="GO" id="GO:0000126">
    <property type="term" value="C:transcription factor TFIIIB complex"/>
    <property type="evidence" value="ECO:0007669"/>
    <property type="project" value="TreeGrafter"/>
</dbReference>
<evidence type="ECO:0000256" key="8">
    <source>
        <dbReference type="ARBA" id="ARBA00023242"/>
    </source>
</evidence>
<comment type="caution">
    <text evidence="9">The sequence shown here is derived from an EMBL/GenBank/DDBJ whole genome shotgun (WGS) entry which is preliminary data.</text>
</comment>
<reference evidence="9 10" key="1">
    <citation type="journal article" date="2014" name="Agronomy (Basel)">
        <title>A Draft Genome Sequence for Ensete ventricosum, the Drought-Tolerant Tree Against Hunger.</title>
        <authorList>
            <person name="Harrison J."/>
            <person name="Moore K.A."/>
            <person name="Paszkiewicz K."/>
            <person name="Jones T."/>
            <person name="Grant M."/>
            <person name="Ambacheew D."/>
            <person name="Muzemil S."/>
            <person name="Studholme D.J."/>
        </authorList>
    </citation>
    <scope>NUCLEOTIDE SEQUENCE [LARGE SCALE GENOMIC DNA]</scope>
</reference>
<sequence length="174" mass="19945">MPKRLPIKIAPMQNLEALEPRLSLHSVLRLILNLVYAPISPGRDEIRHIVDSLRVGGGDSIINKAHAFYQVHKVSWTGGQWLECSSIKIEPTFKLFILSFVRQTKKAYLLIDFSDYLQINVYEASGSYVLGAVFLQLCKILSLLEHPIVQKLVDPSLFIHRFTERKCIISFYTF</sequence>
<dbReference type="EMBL" id="AMZH03002349">
    <property type="protein sequence ID" value="RRT75895.1"/>
    <property type="molecule type" value="Genomic_DNA"/>
</dbReference>
<evidence type="ECO:0000256" key="6">
    <source>
        <dbReference type="ARBA" id="ARBA00023015"/>
    </source>
</evidence>
<dbReference type="AlphaFoldDB" id="A0A427AI34"/>
<dbReference type="Gene3D" id="1.10.472.10">
    <property type="entry name" value="Cyclin-like"/>
    <property type="match status" value="1"/>
</dbReference>
<keyword evidence="8" id="KW-0539">Nucleus</keyword>
<dbReference type="InterPro" id="IPR000812">
    <property type="entry name" value="TFIIB"/>
</dbReference>
<keyword evidence="4" id="KW-0863">Zinc-finger</keyword>
<evidence type="ECO:0000256" key="4">
    <source>
        <dbReference type="ARBA" id="ARBA00022771"/>
    </source>
</evidence>
<evidence type="ECO:0000313" key="9">
    <source>
        <dbReference type="EMBL" id="RRT75895.1"/>
    </source>
</evidence>
<evidence type="ECO:0000256" key="2">
    <source>
        <dbReference type="ARBA" id="ARBA00010857"/>
    </source>
</evidence>
<evidence type="ECO:0000256" key="1">
    <source>
        <dbReference type="ARBA" id="ARBA00004123"/>
    </source>
</evidence>
<protein>
    <submittedName>
        <fullName evidence="9">Uncharacterized protein</fullName>
    </submittedName>
</protein>
<keyword evidence="6" id="KW-0805">Transcription regulation</keyword>
<keyword evidence="3" id="KW-0479">Metal-binding</keyword>
<feature type="non-terminal residue" evidence="9">
    <location>
        <position position="174"/>
    </location>
</feature>
<keyword evidence="7" id="KW-0804">Transcription</keyword>
<dbReference type="PANTHER" id="PTHR11618">
    <property type="entry name" value="TRANSCRIPTION INITIATION FACTOR IIB-RELATED"/>
    <property type="match status" value="1"/>
</dbReference>